<evidence type="ECO:0000259" key="2">
    <source>
        <dbReference type="Pfam" id="PF18433"/>
    </source>
</evidence>
<sequence length="407" mass="43217">MVSPINVPGFSRSTTESPSGSQPGRGRGDVANQGVTGDQKAQKSQGSDIRTVEDAMNVLKARLSQRLEQQLGNLPASASGRFSAPAFEAPSAEVVAQRILGFVQQRLQAEARAGADPERLAGLLSDARAGVEQGFAEAREQIQAMGLMNDQLGSDIDDSYSRIQSGLDGLRDQFVEGKSGTVVAQPETSSGYRVERAVESLFSFEVTTEEGDKVTVQMAEQRYSGASGQTTTGENGRTTELSTIDAFSGRYSFSVEGDLNSEEQQALAKLFEKVGKVSERFFDGDIQGAFRKAQDLNLGGDALASFSLSLTSTRIVSAAAYESVSAQPAENAQLRPLGGLARDLQGLAQSAFERGLSEPAFEGLMKSLLQEIRQWQGGRADGSALAPQSLMDDFLSGVIGSLQPPQA</sequence>
<evidence type="ECO:0000313" key="4">
    <source>
        <dbReference type="Proteomes" id="UP000298325"/>
    </source>
</evidence>
<name>A0A4Z1C4I2_9GAMM</name>
<feature type="region of interest" description="Disordered" evidence="1">
    <location>
        <begin position="1"/>
        <end position="51"/>
    </location>
</feature>
<protein>
    <recommendedName>
        <fullName evidence="2">DUF5610 domain-containing protein</fullName>
    </recommendedName>
</protein>
<keyword evidence="4" id="KW-1185">Reference proteome</keyword>
<dbReference type="Proteomes" id="UP000298325">
    <property type="component" value="Unassembled WGS sequence"/>
</dbReference>
<dbReference type="Pfam" id="PF18433">
    <property type="entry name" value="DUF5610"/>
    <property type="match status" value="1"/>
</dbReference>
<feature type="domain" description="DUF5610" evidence="2">
    <location>
        <begin position="54"/>
        <end position="169"/>
    </location>
</feature>
<dbReference type="Gene3D" id="1.10.132.90">
    <property type="match status" value="1"/>
</dbReference>
<evidence type="ECO:0000256" key="1">
    <source>
        <dbReference type="SAM" id="MobiDB-lite"/>
    </source>
</evidence>
<proteinExistence type="predicted"/>
<dbReference type="AlphaFoldDB" id="A0A4Z1C4I2"/>
<reference evidence="3 4" key="1">
    <citation type="submission" date="2019-04" db="EMBL/GenBank/DDBJ databases">
        <authorList>
            <person name="Park S."/>
            <person name="Yoon J.-H."/>
        </authorList>
    </citation>
    <scope>NUCLEOTIDE SEQUENCE [LARGE SCALE GENOMIC DNA]</scope>
    <source>
        <strain evidence="3 4">HJM-18</strain>
    </source>
</reference>
<accession>A0A4Z1C4I2</accession>
<organism evidence="3 4">
    <name type="scientific">Marinobacter confluentis</name>
    <dbReference type="NCBI Taxonomy" id="1697557"/>
    <lineage>
        <taxon>Bacteria</taxon>
        <taxon>Pseudomonadati</taxon>
        <taxon>Pseudomonadota</taxon>
        <taxon>Gammaproteobacteria</taxon>
        <taxon>Pseudomonadales</taxon>
        <taxon>Marinobacteraceae</taxon>
        <taxon>Marinobacter</taxon>
    </lineage>
</organism>
<dbReference type="OrthoDB" id="7366224at2"/>
<comment type="caution">
    <text evidence="3">The sequence shown here is derived from an EMBL/GenBank/DDBJ whole genome shotgun (WGS) entry which is preliminary data.</text>
</comment>
<evidence type="ECO:0000313" key="3">
    <source>
        <dbReference type="EMBL" id="TGN40170.1"/>
    </source>
</evidence>
<dbReference type="RefSeq" id="WP_135802831.1">
    <property type="nucleotide sequence ID" value="NZ_SRPF01000002.1"/>
</dbReference>
<dbReference type="InterPro" id="IPR041651">
    <property type="entry name" value="DUF5610"/>
</dbReference>
<dbReference type="EMBL" id="SRPF01000002">
    <property type="protein sequence ID" value="TGN40170.1"/>
    <property type="molecule type" value="Genomic_DNA"/>
</dbReference>
<gene>
    <name evidence="3" type="ORF">E5Q11_07750</name>
</gene>